<dbReference type="SUPFAM" id="SSF52058">
    <property type="entry name" value="L domain-like"/>
    <property type="match status" value="1"/>
</dbReference>
<evidence type="ECO:0000313" key="3">
    <source>
        <dbReference type="Proteomes" id="UP000607653"/>
    </source>
</evidence>
<keyword evidence="3" id="KW-1185">Reference proteome</keyword>
<accession>A0A822Y884</accession>
<gene>
    <name evidence="2" type="ORF">HUJ06_028884</name>
</gene>
<dbReference type="AlphaFoldDB" id="A0A822Y884"/>
<feature type="domain" description="Disease resistance protein winged helix" evidence="1">
    <location>
        <begin position="35"/>
        <end position="94"/>
    </location>
</feature>
<reference evidence="2 3" key="1">
    <citation type="journal article" date="2020" name="Mol. Biol. Evol.">
        <title>Distinct Expression and Methylation Patterns for Genes with Different Fates following a Single Whole-Genome Duplication in Flowering Plants.</title>
        <authorList>
            <person name="Shi T."/>
            <person name="Rahmani R.S."/>
            <person name="Gugger P.F."/>
            <person name="Wang M."/>
            <person name="Li H."/>
            <person name="Zhang Y."/>
            <person name="Li Z."/>
            <person name="Wang Q."/>
            <person name="Van de Peer Y."/>
            <person name="Marchal K."/>
            <person name="Chen J."/>
        </authorList>
    </citation>
    <scope>NUCLEOTIDE SEQUENCE [LARGE SCALE GENOMIC DNA]</scope>
    <source>
        <tissue evidence="2">Leaf</tissue>
    </source>
</reference>
<proteinExistence type="predicted"/>
<evidence type="ECO:0000259" key="1">
    <source>
        <dbReference type="Pfam" id="PF23559"/>
    </source>
</evidence>
<protein>
    <recommendedName>
        <fullName evidence="1">Disease resistance protein winged helix domain-containing protein</fullName>
    </recommendedName>
</protein>
<dbReference type="EMBL" id="DUZY01000002">
    <property type="protein sequence ID" value="DAD27416.1"/>
    <property type="molecule type" value="Genomic_DNA"/>
</dbReference>
<dbReference type="PANTHER" id="PTHR36766">
    <property type="entry name" value="PLANT BROAD-SPECTRUM MILDEW RESISTANCE PROTEIN RPW8"/>
    <property type="match status" value="1"/>
</dbReference>
<organism evidence="2 3">
    <name type="scientific">Nelumbo nucifera</name>
    <name type="common">Sacred lotus</name>
    <dbReference type="NCBI Taxonomy" id="4432"/>
    <lineage>
        <taxon>Eukaryota</taxon>
        <taxon>Viridiplantae</taxon>
        <taxon>Streptophyta</taxon>
        <taxon>Embryophyta</taxon>
        <taxon>Tracheophyta</taxon>
        <taxon>Spermatophyta</taxon>
        <taxon>Magnoliopsida</taxon>
        <taxon>Proteales</taxon>
        <taxon>Nelumbonaceae</taxon>
        <taxon>Nelumbo</taxon>
    </lineage>
</organism>
<sequence length="363" mass="41691">MRELEEDDESSINVSSSEAVLCLLFHFPQRLPIQERWIGEGFNKGSKQVEEIGREYFDELCFRSFFNQYHHGTSNSPNDHESSSTLFVMHDLARSIAKDICFAIEKDDDLFDIPCNVRHLRVSGLIDYNKLANCAALYKAKSLHTFLLSYKYVRMPRHWPAFDNLDSWACLRVLSLRYIDLTRGGLPDSVGNLKLLRYLDLSFTKVPKLPDSICGLYQLQFLLLEERDLPCIQPRILELPINISNSSNIQLLKINTYYNCRIGRQNGIEALKFCAKNIWAKYISISGLENLDETDVAQVCWVSQAYISSKVDNNDLISFPDEEWLLPTSLIQLRLLNLNNLKVLPSMHRLTGITGNTECSLPQ</sequence>
<dbReference type="Pfam" id="PF23559">
    <property type="entry name" value="WHD_DRP"/>
    <property type="match status" value="1"/>
</dbReference>
<name>A0A822Y884_NELNU</name>
<dbReference type="PANTHER" id="PTHR36766:SF40">
    <property type="entry name" value="DISEASE RESISTANCE PROTEIN RGA3"/>
    <property type="match status" value="1"/>
</dbReference>
<dbReference type="InterPro" id="IPR058922">
    <property type="entry name" value="WHD_DRP"/>
</dbReference>
<dbReference type="Gene3D" id="3.80.10.10">
    <property type="entry name" value="Ribonuclease Inhibitor"/>
    <property type="match status" value="1"/>
</dbReference>
<comment type="caution">
    <text evidence="2">The sequence shown here is derived from an EMBL/GenBank/DDBJ whole genome shotgun (WGS) entry which is preliminary data.</text>
</comment>
<evidence type="ECO:0000313" key="2">
    <source>
        <dbReference type="EMBL" id="DAD27416.1"/>
    </source>
</evidence>
<dbReference type="Proteomes" id="UP000607653">
    <property type="component" value="Unassembled WGS sequence"/>
</dbReference>
<dbReference type="InterPro" id="IPR032675">
    <property type="entry name" value="LRR_dom_sf"/>
</dbReference>